<dbReference type="Gene3D" id="1.10.1200.10">
    <property type="entry name" value="ACP-like"/>
    <property type="match status" value="1"/>
</dbReference>
<dbReference type="GO" id="GO:0006633">
    <property type="term" value="P:fatty acid biosynthetic process"/>
    <property type="evidence" value="ECO:0007669"/>
    <property type="project" value="TreeGrafter"/>
</dbReference>
<sequence>MTALLSNYFKTQQTFSNLVELLRYRAEQQPNDTAFIYLKDGEIESTKLTYQELDIKAKAIAVQLQQITQPGKRALLLYPSSLDFIAAFFGCLYAQVIAVPAYPPRANQNLLRIKTIVADAQATVALTTTSLLSNLTQRWTENLESAKLHWLATDSVDDNLAELWLPKLQQNYLAFLQYTSGSTGNPKGVMVTHANILHNEQMIATAFEHSEKTISVGWLPLFHDMGLIGNVLQPLYLGLPCILMSPVDFLQKPFRWLDAISRYKASSSGGPNFAYDLCLRKITAEQRSQLDLSTWDVAFTGAEPIRAETLTAFTNTFAECGFKHQAFYPCYGMAEATLFITGSIKTDVPVIQTIDNRSIVGCGRSGSEQKVIIVHPESLTQVESGEVGEIWVKSPSVTAGYWNNPEQTTKTFNAYLADTKEGSFLRTGDLGFILDEELFVTGRLKDVIIIRGRNHYPQDIEATIEQSHPSIRKPNCCAAFGIKIEGEERLVVVVELERRYRQRNNSQDTVQNEIEEIVGTIRSSVAEQHELQVYAVKLLKAGTIPKTSSGKIQRYACRDSYETGTLDVIHDWVEENSSIAPQHPHIISLYYQDYSANTIQAWLTERVAVELKVKADNIDVKRPLTQYGLDSLQSVSLIAALEDWLGCQLSPSILEDYSQIDTLSKFLANILLESKSPDKQNVAHKKTYLQKLFSNFTLSLEKTIYKHYFQISCQGLENIPQDIPFLIAANHTSHLDRGAVAVSLSKYVDRIFSLGARDYFFDNPIKTWFFSTFFNLIPFERQGSFKEAIQQCQQVLVRRQCVLIFPEGTRSMNGKLQKFQPGVGLLALKLNVPIIPVYIQGSYQALPKGNLFALHSPIKVICGAPIEVSAYKAKLREFTESEVSQLIANDLQTTIIQLQNNT</sequence>
<dbReference type="AlphaFoldDB" id="A0A433VMI0"/>
<dbReference type="PANTHER" id="PTHR22754">
    <property type="entry name" value="DISCO-INTERACTING PROTEIN 2 DIP2 -RELATED"/>
    <property type="match status" value="1"/>
</dbReference>
<evidence type="ECO:0000256" key="3">
    <source>
        <dbReference type="ARBA" id="ARBA00022553"/>
    </source>
</evidence>
<reference evidence="8" key="2">
    <citation type="journal article" date="2019" name="Genome Biol. Evol.">
        <title>Day and night: Metabolic profiles and evolutionary relationships of six axenic non-marine cyanobacteria.</title>
        <authorList>
            <person name="Will S.E."/>
            <person name="Henke P."/>
            <person name="Boedeker C."/>
            <person name="Huang S."/>
            <person name="Brinkmann H."/>
            <person name="Rohde M."/>
            <person name="Jarek M."/>
            <person name="Friedl T."/>
            <person name="Seufert S."/>
            <person name="Schumacher M."/>
            <person name="Overmann J."/>
            <person name="Neumann-Schaal M."/>
            <person name="Petersen J."/>
        </authorList>
    </citation>
    <scope>NUCLEOTIDE SEQUENCE [LARGE SCALE GENOMIC DNA]</scope>
    <source>
        <strain evidence="8">PCC 7102</strain>
    </source>
</reference>
<dbReference type="InterPro" id="IPR009081">
    <property type="entry name" value="PP-bd_ACP"/>
</dbReference>
<dbReference type="PROSITE" id="PS00455">
    <property type="entry name" value="AMP_BINDING"/>
    <property type="match status" value="1"/>
</dbReference>
<dbReference type="SMART" id="SM01294">
    <property type="entry name" value="PKS_PP_betabranch"/>
    <property type="match status" value="1"/>
</dbReference>
<name>A0A433VMI0_9CYAN</name>
<dbReference type="SUPFAM" id="SSF69593">
    <property type="entry name" value="Glycerol-3-phosphate (1)-acyltransferase"/>
    <property type="match status" value="1"/>
</dbReference>
<evidence type="ECO:0000313" key="8">
    <source>
        <dbReference type="EMBL" id="RUT07252.1"/>
    </source>
</evidence>
<dbReference type="OrthoDB" id="9803968at2"/>
<keyword evidence="4" id="KW-0436">Ligase</keyword>
<reference evidence="8" key="1">
    <citation type="submission" date="2018-12" db="EMBL/GenBank/DDBJ databases">
        <authorList>
            <person name="Will S."/>
            <person name="Neumann-Schaal M."/>
            <person name="Henke P."/>
        </authorList>
    </citation>
    <scope>NUCLEOTIDE SEQUENCE</scope>
    <source>
        <strain evidence="8">PCC 7102</strain>
    </source>
</reference>
<dbReference type="SUPFAM" id="SSF47336">
    <property type="entry name" value="ACP-like"/>
    <property type="match status" value="1"/>
</dbReference>
<dbReference type="GO" id="GO:0005886">
    <property type="term" value="C:plasma membrane"/>
    <property type="evidence" value="ECO:0007669"/>
    <property type="project" value="TreeGrafter"/>
</dbReference>
<evidence type="ECO:0000256" key="4">
    <source>
        <dbReference type="ARBA" id="ARBA00022598"/>
    </source>
</evidence>
<dbReference type="EMBL" id="RSCL01000005">
    <property type="protein sequence ID" value="RUT07252.1"/>
    <property type="molecule type" value="Genomic_DNA"/>
</dbReference>
<dbReference type="GO" id="GO:0031177">
    <property type="term" value="F:phosphopantetheine binding"/>
    <property type="evidence" value="ECO:0007669"/>
    <property type="project" value="InterPro"/>
</dbReference>
<dbReference type="InterPro" id="IPR045851">
    <property type="entry name" value="AMP-bd_C_sf"/>
</dbReference>
<dbReference type="SUPFAM" id="SSF56801">
    <property type="entry name" value="Acetyl-CoA synthetase-like"/>
    <property type="match status" value="1"/>
</dbReference>
<keyword evidence="2" id="KW-0596">Phosphopantetheine</keyword>
<dbReference type="CDD" id="cd05931">
    <property type="entry name" value="FAAL"/>
    <property type="match status" value="1"/>
</dbReference>
<protein>
    <recommendedName>
        <fullName evidence="7">Carrier domain-containing protein</fullName>
    </recommendedName>
</protein>
<dbReference type="Pfam" id="PF00501">
    <property type="entry name" value="AMP-binding"/>
    <property type="match status" value="1"/>
</dbReference>
<dbReference type="GO" id="GO:0071766">
    <property type="term" value="P:Actinobacterium-type cell wall biogenesis"/>
    <property type="evidence" value="ECO:0007669"/>
    <property type="project" value="UniProtKB-ARBA"/>
</dbReference>
<dbReference type="CDD" id="cd07989">
    <property type="entry name" value="LPLAT_AGPAT-like"/>
    <property type="match status" value="1"/>
</dbReference>
<dbReference type="Gene3D" id="3.40.50.12780">
    <property type="entry name" value="N-terminal domain of ligase-like"/>
    <property type="match status" value="1"/>
</dbReference>
<evidence type="ECO:0000256" key="5">
    <source>
        <dbReference type="ARBA" id="ARBA00022832"/>
    </source>
</evidence>
<dbReference type="PROSITE" id="PS50075">
    <property type="entry name" value="CARRIER"/>
    <property type="match status" value="1"/>
</dbReference>
<feature type="domain" description="Carrier" evidence="7">
    <location>
        <begin position="594"/>
        <end position="671"/>
    </location>
</feature>
<evidence type="ECO:0000256" key="6">
    <source>
        <dbReference type="ARBA" id="ARBA00023098"/>
    </source>
</evidence>
<dbReference type="Proteomes" id="UP000271624">
    <property type="component" value="Unassembled WGS sequence"/>
</dbReference>
<evidence type="ECO:0000256" key="2">
    <source>
        <dbReference type="ARBA" id="ARBA00022450"/>
    </source>
</evidence>
<dbReference type="Gene3D" id="3.30.300.30">
    <property type="match status" value="1"/>
</dbReference>
<evidence type="ECO:0000313" key="9">
    <source>
        <dbReference type="Proteomes" id="UP000271624"/>
    </source>
</evidence>
<evidence type="ECO:0000256" key="1">
    <source>
        <dbReference type="ARBA" id="ARBA00006432"/>
    </source>
</evidence>
<dbReference type="SMART" id="SM00823">
    <property type="entry name" value="PKS_PP"/>
    <property type="match status" value="1"/>
</dbReference>
<dbReference type="InterPro" id="IPR000873">
    <property type="entry name" value="AMP-dep_synth/lig_dom"/>
</dbReference>
<keyword evidence="6" id="KW-0443">Lipid metabolism</keyword>
<dbReference type="InterPro" id="IPR042099">
    <property type="entry name" value="ANL_N_sf"/>
</dbReference>
<dbReference type="Pfam" id="PF00550">
    <property type="entry name" value="PP-binding"/>
    <property type="match status" value="1"/>
</dbReference>
<dbReference type="PANTHER" id="PTHR22754:SF32">
    <property type="entry name" value="DISCO-INTERACTING PROTEIN 2"/>
    <property type="match status" value="1"/>
</dbReference>
<comment type="similarity">
    <text evidence="1">Belongs to the ATP-dependent AMP-binding enzyme family.</text>
</comment>
<organism evidence="8 9">
    <name type="scientific">Dulcicalothrix desertica PCC 7102</name>
    <dbReference type="NCBI Taxonomy" id="232991"/>
    <lineage>
        <taxon>Bacteria</taxon>
        <taxon>Bacillati</taxon>
        <taxon>Cyanobacteriota</taxon>
        <taxon>Cyanophyceae</taxon>
        <taxon>Nostocales</taxon>
        <taxon>Calotrichaceae</taxon>
        <taxon>Dulcicalothrix</taxon>
    </lineage>
</organism>
<dbReference type="GO" id="GO:0016874">
    <property type="term" value="F:ligase activity"/>
    <property type="evidence" value="ECO:0007669"/>
    <property type="project" value="UniProtKB-KW"/>
</dbReference>
<dbReference type="RefSeq" id="WP_127081077.1">
    <property type="nucleotide sequence ID" value="NZ_RSCL01000005.1"/>
</dbReference>
<dbReference type="Pfam" id="PF01553">
    <property type="entry name" value="Acyltransferase"/>
    <property type="match status" value="1"/>
</dbReference>
<dbReference type="InterPro" id="IPR020806">
    <property type="entry name" value="PKS_PP-bd"/>
</dbReference>
<dbReference type="InterPro" id="IPR025110">
    <property type="entry name" value="AMP-bd_C"/>
</dbReference>
<proteinExistence type="inferred from homology"/>
<dbReference type="GO" id="GO:0016746">
    <property type="term" value="F:acyltransferase activity"/>
    <property type="evidence" value="ECO:0007669"/>
    <property type="project" value="InterPro"/>
</dbReference>
<dbReference type="InterPro" id="IPR020845">
    <property type="entry name" value="AMP-binding_CS"/>
</dbReference>
<dbReference type="GO" id="GO:0070566">
    <property type="term" value="F:adenylyltransferase activity"/>
    <property type="evidence" value="ECO:0007669"/>
    <property type="project" value="TreeGrafter"/>
</dbReference>
<dbReference type="InterPro" id="IPR040097">
    <property type="entry name" value="FAAL/FAAC"/>
</dbReference>
<gene>
    <name evidence="8" type="ORF">DSM106972_025130</name>
</gene>
<dbReference type="FunFam" id="3.40.50.12780:FF:000013">
    <property type="entry name" value="Long-chain-fatty-acid--AMP ligase FadD32"/>
    <property type="match status" value="1"/>
</dbReference>
<accession>A0A433VMI0</accession>
<dbReference type="SMART" id="SM00563">
    <property type="entry name" value="PlsC"/>
    <property type="match status" value="1"/>
</dbReference>
<evidence type="ECO:0000259" key="7">
    <source>
        <dbReference type="PROSITE" id="PS50075"/>
    </source>
</evidence>
<dbReference type="InterPro" id="IPR002123">
    <property type="entry name" value="Plipid/glycerol_acylTrfase"/>
</dbReference>
<keyword evidence="3" id="KW-0597">Phosphoprotein</keyword>
<dbReference type="InterPro" id="IPR036736">
    <property type="entry name" value="ACP-like_sf"/>
</dbReference>
<keyword evidence="5" id="KW-0276">Fatty acid metabolism</keyword>
<dbReference type="Pfam" id="PF23024">
    <property type="entry name" value="AMP-dom_DIP2-like"/>
    <property type="match status" value="1"/>
</dbReference>
<comment type="caution">
    <text evidence="8">The sequence shown here is derived from an EMBL/GenBank/DDBJ whole genome shotgun (WGS) entry which is preliminary data.</text>
</comment>
<keyword evidence="9" id="KW-1185">Reference proteome</keyword>